<comment type="caution">
    <text evidence="1">The sequence shown here is derived from an EMBL/GenBank/DDBJ whole genome shotgun (WGS) entry which is preliminary data.</text>
</comment>
<evidence type="ECO:0000313" key="1">
    <source>
        <dbReference type="EMBL" id="TQE30930.1"/>
    </source>
</evidence>
<reference evidence="1 2" key="1">
    <citation type="submission" date="2019-03" db="EMBL/GenBank/DDBJ databases">
        <title>Comparative genomic analyses of the sweetpotato soil rot pathogen, Streptomyces ipomoeae.</title>
        <authorList>
            <person name="Ruschel Soares N."/>
            <person name="Badger J.H."/>
            <person name="Huguet-Tapia J.C."/>
            <person name="Clark C.A."/>
            <person name="Pettis G.S."/>
        </authorList>
    </citation>
    <scope>NUCLEOTIDE SEQUENCE [LARGE SCALE GENOMIC DNA]</scope>
    <source>
        <strain evidence="1 2">88-35</strain>
    </source>
</reference>
<proteinExistence type="predicted"/>
<accession>A0AAE9AZX4</accession>
<name>A0AAE9AZX4_9ACTN</name>
<dbReference type="RefSeq" id="WP_141583472.1">
    <property type="nucleotide sequence ID" value="NZ_SPAZ01000188.1"/>
</dbReference>
<dbReference type="EMBL" id="SPAZ01000188">
    <property type="protein sequence ID" value="TQE30930.1"/>
    <property type="molecule type" value="Genomic_DNA"/>
</dbReference>
<dbReference type="AlphaFoldDB" id="A0AAE9AZX4"/>
<gene>
    <name evidence="1" type="ORF">Sipo8835_22910</name>
</gene>
<sequence length="126" mass="13859">MIDSGQGVSQFNRGFGMEFHSVRALVDVLQTVLVQEEDRLKREGRGSSAGAVDFDVRMAFRPATDWSREDYIPVVLKGAGGKVWLTAYNADGELPSEVEQDLGVSSEMLIDMDEAGEAGRYGRLDE</sequence>
<protein>
    <submittedName>
        <fullName evidence="1">Uncharacterized protein</fullName>
    </submittedName>
</protein>
<dbReference type="Proteomes" id="UP000318720">
    <property type="component" value="Unassembled WGS sequence"/>
</dbReference>
<evidence type="ECO:0000313" key="2">
    <source>
        <dbReference type="Proteomes" id="UP000318720"/>
    </source>
</evidence>
<organism evidence="1 2">
    <name type="scientific">Streptomyces ipomoeae</name>
    <dbReference type="NCBI Taxonomy" id="103232"/>
    <lineage>
        <taxon>Bacteria</taxon>
        <taxon>Bacillati</taxon>
        <taxon>Actinomycetota</taxon>
        <taxon>Actinomycetes</taxon>
        <taxon>Kitasatosporales</taxon>
        <taxon>Streptomycetaceae</taxon>
        <taxon>Streptomyces</taxon>
    </lineage>
</organism>